<evidence type="ECO:0008006" key="3">
    <source>
        <dbReference type="Google" id="ProtNLM"/>
    </source>
</evidence>
<sequence length="143" mass="15756">MAIKQDTTAITAAAEVHIVSYVADFTSPTFKTSIERATKMATYYLPTISFFASGSITQLSDPSHYVSLISGPLDKLDGFEPKVTGHKVEAVGENSAIIWLFLDIDGNEMSNVYFFRRMHDGTGGFEGGIFDGEMWMLKQLGKE</sequence>
<dbReference type="RefSeq" id="XP_056489182.1">
    <property type="nucleotide sequence ID" value="XM_056629880.1"/>
</dbReference>
<reference evidence="1" key="1">
    <citation type="submission" date="2022-12" db="EMBL/GenBank/DDBJ databases">
        <authorList>
            <person name="Petersen C."/>
        </authorList>
    </citation>
    <scope>NUCLEOTIDE SEQUENCE</scope>
    <source>
        <strain evidence="1">IBT 29677</strain>
    </source>
</reference>
<comment type="caution">
    <text evidence="1">The sequence shown here is derived from an EMBL/GenBank/DDBJ whole genome shotgun (WGS) entry which is preliminary data.</text>
</comment>
<reference evidence="1" key="2">
    <citation type="journal article" date="2023" name="IMA Fungus">
        <title>Comparative genomic study of the Penicillium genus elucidates a diverse pangenome and 15 lateral gene transfer events.</title>
        <authorList>
            <person name="Petersen C."/>
            <person name="Sorensen T."/>
            <person name="Nielsen M.R."/>
            <person name="Sondergaard T.E."/>
            <person name="Sorensen J.L."/>
            <person name="Fitzpatrick D.A."/>
            <person name="Frisvad J.C."/>
            <person name="Nielsen K.L."/>
        </authorList>
    </citation>
    <scope>NUCLEOTIDE SEQUENCE</scope>
    <source>
        <strain evidence="1">IBT 29677</strain>
    </source>
</reference>
<evidence type="ECO:0000313" key="1">
    <source>
        <dbReference type="EMBL" id="KAJ5397130.1"/>
    </source>
</evidence>
<keyword evidence="2" id="KW-1185">Reference proteome</keyword>
<dbReference type="OrthoDB" id="3014656at2759"/>
<dbReference type="GeneID" id="81368860"/>
<protein>
    <recommendedName>
        <fullName evidence="3">SnoaL-like domain-containing protein</fullName>
    </recommendedName>
</protein>
<gene>
    <name evidence="1" type="ORF">N7509_005243</name>
</gene>
<accession>A0A9W9W1V5</accession>
<evidence type="ECO:0000313" key="2">
    <source>
        <dbReference type="Proteomes" id="UP001147747"/>
    </source>
</evidence>
<proteinExistence type="predicted"/>
<dbReference type="Proteomes" id="UP001147747">
    <property type="component" value="Unassembled WGS sequence"/>
</dbReference>
<organism evidence="1 2">
    <name type="scientific">Penicillium cosmopolitanum</name>
    <dbReference type="NCBI Taxonomy" id="1131564"/>
    <lineage>
        <taxon>Eukaryota</taxon>
        <taxon>Fungi</taxon>
        <taxon>Dikarya</taxon>
        <taxon>Ascomycota</taxon>
        <taxon>Pezizomycotina</taxon>
        <taxon>Eurotiomycetes</taxon>
        <taxon>Eurotiomycetidae</taxon>
        <taxon>Eurotiales</taxon>
        <taxon>Aspergillaceae</taxon>
        <taxon>Penicillium</taxon>
    </lineage>
</organism>
<dbReference type="AlphaFoldDB" id="A0A9W9W1V5"/>
<name>A0A9W9W1V5_9EURO</name>
<dbReference type="EMBL" id="JAPZBU010000006">
    <property type="protein sequence ID" value="KAJ5397130.1"/>
    <property type="molecule type" value="Genomic_DNA"/>
</dbReference>